<accession>A0A6A5XUU6</accession>
<dbReference type="InterPro" id="IPR002524">
    <property type="entry name" value="Cation_efflux"/>
</dbReference>
<keyword evidence="5" id="KW-0406">Ion transport</keyword>
<dbReference type="InterPro" id="IPR058533">
    <property type="entry name" value="Cation_efflux_TM"/>
</dbReference>
<feature type="domain" description="Cation efflux protein transmembrane" evidence="9">
    <location>
        <begin position="151"/>
        <end position="337"/>
    </location>
</feature>
<dbReference type="InterPro" id="IPR027469">
    <property type="entry name" value="Cation_efflux_TMD_sf"/>
</dbReference>
<feature type="compositionally biased region" description="Polar residues" evidence="7">
    <location>
        <begin position="17"/>
        <end position="27"/>
    </location>
</feature>
<feature type="compositionally biased region" description="Polar residues" evidence="7">
    <location>
        <begin position="70"/>
        <end position="79"/>
    </location>
</feature>
<protein>
    <submittedName>
        <fullName evidence="11">Uncharacterized protein</fullName>
    </submittedName>
</protein>
<dbReference type="RefSeq" id="XP_033384820.1">
    <property type="nucleotide sequence ID" value="XM_033530456.1"/>
</dbReference>
<dbReference type="EMBL" id="ML978069">
    <property type="protein sequence ID" value="KAF2016481.1"/>
    <property type="molecule type" value="Genomic_DNA"/>
</dbReference>
<evidence type="ECO:0000256" key="2">
    <source>
        <dbReference type="ARBA" id="ARBA00022448"/>
    </source>
</evidence>
<feature type="transmembrane region" description="Helical" evidence="8">
    <location>
        <begin position="255"/>
        <end position="275"/>
    </location>
</feature>
<dbReference type="FunFam" id="3.30.70.1350:FF:000001">
    <property type="entry name" value="Metal tolerance protein 11"/>
    <property type="match status" value="1"/>
</dbReference>
<feature type="region of interest" description="Disordered" evidence="7">
    <location>
        <begin position="1"/>
        <end position="104"/>
    </location>
</feature>
<dbReference type="PANTHER" id="PTHR43840:SF13">
    <property type="entry name" value="CATION EFFLUX PROTEIN CYTOPLASMIC DOMAIN-CONTAINING PROTEIN"/>
    <property type="match status" value="1"/>
</dbReference>
<dbReference type="PANTHER" id="PTHR43840">
    <property type="entry name" value="MITOCHONDRIAL METAL TRANSPORTER 1-RELATED"/>
    <property type="match status" value="1"/>
</dbReference>
<feature type="transmembrane region" description="Helical" evidence="8">
    <location>
        <begin position="216"/>
        <end position="235"/>
    </location>
</feature>
<feature type="domain" description="Cation efflux protein cytoplasmic" evidence="10">
    <location>
        <begin position="358"/>
        <end position="421"/>
    </location>
</feature>
<dbReference type="Gene3D" id="3.30.70.1350">
    <property type="entry name" value="Cation efflux protein, cytoplasmic domain"/>
    <property type="match status" value="1"/>
</dbReference>
<keyword evidence="12" id="KW-1185">Reference proteome</keyword>
<dbReference type="SUPFAM" id="SSF160240">
    <property type="entry name" value="Cation efflux protein cytoplasmic domain-like"/>
    <property type="match status" value="1"/>
</dbReference>
<evidence type="ECO:0000256" key="4">
    <source>
        <dbReference type="ARBA" id="ARBA00022989"/>
    </source>
</evidence>
<dbReference type="FunFam" id="1.20.1510.10:FF:000005">
    <property type="entry name" value="Putative Cation diffusion facilitator 1"/>
    <property type="match status" value="1"/>
</dbReference>
<dbReference type="GeneID" id="54287853"/>
<dbReference type="Proteomes" id="UP000799778">
    <property type="component" value="Unassembled WGS sequence"/>
</dbReference>
<evidence type="ECO:0000256" key="1">
    <source>
        <dbReference type="ARBA" id="ARBA00004127"/>
    </source>
</evidence>
<keyword evidence="4 8" id="KW-1133">Transmembrane helix</keyword>
<evidence type="ECO:0000313" key="12">
    <source>
        <dbReference type="Proteomes" id="UP000799778"/>
    </source>
</evidence>
<evidence type="ECO:0000256" key="5">
    <source>
        <dbReference type="ARBA" id="ARBA00023065"/>
    </source>
</evidence>
<comment type="subcellular location">
    <subcellularLocation>
        <location evidence="1">Endomembrane system</location>
        <topology evidence="1">Multi-pass membrane protein</topology>
    </subcellularLocation>
</comment>
<evidence type="ECO:0000256" key="8">
    <source>
        <dbReference type="SAM" id="Phobius"/>
    </source>
</evidence>
<dbReference type="Gene3D" id="1.20.1510.10">
    <property type="entry name" value="Cation efflux protein transmembrane domain"/>
    <property type="match status" value="1"/>
</dbReference>
<dbReference type="GO" id="GO:0098771">
    <property type="term" value="P:inorganic ion homeostasis"/>
    <property type="evidence" value="ECO:0007669"/>
    <property type="project" value="UniProtKB-ARBA"/>
</dbReference>
<dbReference type="SUPFAM" id="SSF161111">
    <property type="entry name" value="Cation efflux protein transmembrane domain-like"/>
    <property type="match status" value="1"/>
</dbReference>
<evidence type="ECO:0000259" key="10">
    <source>
        <dbReference type="Pfam" id="PF16916"/>
    </source>
</evidence>
<dbReference type="Pfam" id="PF16916">
    <property type="entry name" value="ZT_dimer"/>
    <property type="match status" value="1"/>
</dbReference>
<proteinExistence type="predicted"/>
<dbReference type="GO" id="GO:0008324">
    <property type="term" value="F:monoatomic cation transmembrane transporter activity"/>
    <property type="evidence" value="ECO:0007669"/>
    <property type="project" value="InterPro"/>
</dbReference>
<dbReference type="GO" id="GO:0012505">
    <property type="term" value="C:endomembrane system"/>
    <property type="evidence" value="ECO:0007669"/>
    <property type="project" value="UniProtKB-SubCell"/>
</dbReference>
<keyword evidence="3 8" id="KW-0812">Transmembrane</keyword>
<gene>
    <name evidence="11" type="ORF">BU24DRAFT_441600</name>
</gene>
<feature type="transmembrane region" description="Helical" evidence="8">
    <location>
        <begin position="319"/>
        <end position="341"/>
    </location>
</feature>
<feature type="transmembrane region" description="Helical" evidence="8">
    <location>
        <begin position="147"/>
        <end position="168"/>
    </location>
</feature>
<feature type="transmembrane region" description="Helical" evidence="8">
    <location>
        <begin position="174"/>
        <end position="195"/>
    </location>
</feature>
<organism evidence="11 12">
    <name type="scientific">Aaosphaeria arxii CBS 175.79</name>
    <dbReference type="NCBI Taxonomy" id="1450172"/>
    <lineage>
        <taxon>Eukaryota</taxon>
        <taxon>Fungi</taxon>
        <taxon>Dikarya</taxon>
        <taxon>Ascomycota</taxon>
        <taxon>Pezizomycotina</taxon>
        <taxon>Dothideomycetes</taxon>
        <taxon>Pleosporomycetidae</taxon>
        <taxon>Pleosporales</taxon>
        <taxon>Pleosporales incertae sedis</taxon>
        <taxon>Aaosphaeria</taxon>
    </lineage>
</organism>
<dbReference type="Pfam" id="PF01545">
    <property type="entry name" value="Cation_efflux"/>
    <property type="match status" value="1"/>
</dbReference>
<reference evidence="11" key="1">
    <citation type="journal article" date="2020" name="Stud. Mycol.">
        <title>101 Dothideomycetes genomes: a test case for predicting lifestyles and emergence of pathogens.</title>
        <authorList>
            <person name="Haridas S."/>
            <person name="Albert R."/>
            <person name="Binder M."/>
            <person name="Bloem J."/>
            <person name="Labutti K."/>
            <person name="Salamov A."/>
            <person name="Andreopoulos B."/>
            <person name="Baker S."/>
            <person name="Barry K."/>
            <person name="Bills G."/>
            <person name="Bluhm B."/>
            <person name="Cannon C."/>
            <person name="Castanera R."/>
            <person name="Culley D."/>
            <person name="Daum C."/>
            <person name="Ezra D."/>
            <person name="Gonzalez J."/>
            <person name="Henrissat B."/>
            <person name="Kuo A."/>
            <person name="Liang C."/>
            <person name="Lipzen A."/>
            <person name="Lutzoni F."/>
            <person name="Magnuson J."/>
            <person name="Mondo S."/>
            <person name="Nolan M."/>
            <person name="Ohm R."/>
            <person name="Pangilinan J."/>
            <person name="Park H.-J."/>
            <person name="Ramirez L."/>
            <person name="Alfaro M."/>
            <person name="Sun H."/>
            <person name="Tritt A."/>
            <person name="Yoshinaga Y."/>
            <person name="Zwiers L.-H."/>
            <person name="Turgeon B."/>
            <person name="Goodwin S."/>
            <person name="Spatafora J."/>
            <person name="Crous P."/>
            <person name="Grigoriev I."/>
        </authorList>
    </citation>
    <scope>NUCLEOTIDE SEQUENCE</scope>
    <source>
        <strain evidence="11">CBS 175.79</strain>
    </source>
</reference>
<feature type="compositionally biased region" description="Polar residues" evidence="7">
    <location>
        <begin position="34"/>
        <end position="61"/>
    </location>
</feature>
<evidence type="ECO:0000256" key="3">
    <source>
        <dbReference type="ARBA" id="ARBA00022692"/>
    </source>
</evidence>
<dbReference type="OrthoDB" id="78296at2759"/>
<dbReference type="GO" id="GO:0016020">
    <property type="term" value="C:membrane"/>
    <property type="evidence" value="ECO:0007669"/>
    <property type="project" value="InterPro"/>
</dbReference>
<dbReference type="AlphaFoldDB" id="A0A6A5XUU6"/>
<name>A0A6A5XUU6_9PLEO</name>
<evidence type="ECO:0000313" key="11">
    <source>
        <dbReference type="EMBL" id="KAF2016481.1"/>
    </source>
</evidence>
<evidence type="ECO:0000256" key="7">
    <source>
        <dbReference type="SAM" id="MobiDB-lite"/>
    </source>
</evidence>
<dbReference type="InterPro" id="IPR036837">
    <property type="entry name" value="Cation_efflux_CTD_sf"/>
</dbReference>
<keyword evidence="2" id="KW-0813">Transport</keyword>
<evidence type="ECO:0000259" key="9">
    <source>
        <dbReference type="Pfam" id="PF01545"/>
    </source>
</evidence>
<dbReference type="InterPro" id="IPR050291">
    <property type="entry name" value="CDF_Transporter"/>
</dbReference>
<dbReference type="NCBIfam" id="TIGR01297">
    <property type="entry name" value="CDF"/>
    <property type="match status" value="1"/>
</dbReference>
<dbReference type="GO" id="GO:0030003">
    <property type="term" value="P:intracellular monoatomic cation homeostasis"/>
    <property type="evidence" value="ECO:0007669"/>
    <property type="project" value="UniProtKB-ARBA"/>
</dbReference>
<evidence type="ECO:0000256" key="6">
    <source>
        <dbReference type="ARBA" id="ARBA00023136"/>
    </source>
</evidence>
<keyword evidence="6 8" id="KW-0472">Membrane</keyword>
<sequence>MSPGSRPSSPPAGQGIGETTTPANAGSSPPKALSNHSEASTTGQENTDAINLQSSNSSSDAQEPKLQQIVEINSATTATDDPLNLGRHRHTNVTQSQMKADHPLAKPRHMKKFYNRQNAMIDQFLQSGDEERLAALDTLENGPKVKFAVNASFVVNFCLFVIQLYAAISTGSLSLFATAADAFMDLVSSVVMLVTSRMASRPSVYKYPVGRTRIETIGIIMFCCLMTTVAIQLIIESGRALGGGPDESEELHIVPIIFVSIAIFCKATLCIYCFLLRRYPAVHVFFIDHRNDIAVNSFGLMMSVIGSRIVWYVDPIGAILIGLLILVSWAANAFEHVWLLVGKGAPKEFISKLIYLTVTHDTRIRKVDTCRAYHAGQNYYVEVDIVMDEDAPLKITHDVSQTLQRKLEGLADVERAYVHVDYENDHDPHEEHKPMYQISEDRTFKERLKGLLPRSRKTEEQT</sequence>
<dbReference type="InterPro" id="IPR027470">
    <property type="entry name" value="Cation_efflux_CTD"/>
</dbReference>